<feature type="domain" description="Neurotransmitter-gated ion-channel transmembrane" evidence="14">
    <location>
        <begin position="269"/>
        <end position="477"/>
    </location>
</feature>
<dbReference type="Proteomes" id="UP000594262">
    <property type="component" value="Unplaced"/>
</dbReference>
<evidence type="ECO:0000256" key="9">
    <source>
        <dbReference type="ARBA" id="ARBA00023136"/>
    </source>
</evidence>
<feature type="region of interest" description="Disordered" evidence="12">
    <location>
        <begin position="27"/>
        <end position="69"/>
    </location>
</feature>
<comment type="similarity">
    <text evidence="11">Belongs to the ligand-gated ion channel (TC 1.A.9) family.</text>
</comment>
<dbReference type="InterPro" id="IPR006201">
    <property type="entry name" value="Neur_channel"/>
</dbReference>
<keyword evidence="5 11" id="KW-0812">Transmembrane</keyword>
<evidence type="ECO:0000256" key="2">
    <source>
        <dbReference type="ARBA" id="ARBA00004236"/>
    </source>
</evidence>
<dbReference type="RefSeq" id="XP_066921654.1">
    <property type="nucleotide sequence ID" value="XM_067065553.1"/>
</dbReference>
<feature type="chain" id="PRO_5029939948" evidence="11">
    <location>
        <begin position="22"/>
        <end position="491"/>
    </location>
</feature>
<evidence type="ECO:0000256" key="1">
    <source>
        <dbReference type="ARBA" id="ARBA00004141"/>
    </source>
</evidence>
<evidence type="ECO:0000256" key="7">
    <source>
        <dbReference type="ARBA" id="ARBA00022989"/>
    </source>
</evidence>
<dbReference type="GO" id="GO:0005230">
    <property type="term" value="F:extracellular ligand-gated monoatomic ion channel activity"/>
    <property type="evidence" value="ECO:0007669"/>
    <property type="project" value="InterPro"/>
</dbReference>
<dbReference type="InterPro" id="IPR006029">
    <property type="entry name" value="Neurotrans-gated_channel_TM"/>
</dbReference>
<evidence type="ECO:0000259" key="14">
    <source>
        <dbReference type="Pfam" id="PF02932"/>
    </source>
</evidence>
<dbReference type="EnsemblMetazoa" id="CLYHEMT016183.1">
    <property type="protein sequence ID" value="CLYHEMP016183.1"/>
    <property type="gene ID" value="CLYHEMG016183"/>
</dbReference>
<dbReference type="Pfam" id="PF02932">
    <property type="entry name" value="Neur_chan_memb"/>
    <property type="match status" value="1"/>
</dbReference>
<feature type="transmembrane region" description="Helical" evidence="11">
    <location>
        <begin position="264"/>
        <end position="286"/>
    </location>
</feature>
<keyword evidence="16" id="KW-1185">Reference proteome</keyword>
<proteinExistence type="inferred from homology"/>
<keyword evidence="8 11" id="KW-0406">Ion transport</keyword>
<dbReference type="GO" id="GO:0005886">
    <property type="term" value="C:plasma membrane"/>
    <property type="evidence" value="ECO:0007669"/>
    <property type="project" value="UniProtKB-SubCell"/>
</dbReference>
<evidence type="ECO:0000313" key="16">
    <source>
        <dbReference type="Proteomes" id="UP000594262"/>
    </source>
</evidence>
<dbReference type="CDD" id="cd18987">
    <property type="entry name" value="LGIC_ECD_anion"/>
    <property type="match status" value="1"/>
</dbReference>
<keyword evidence="10 11" id="KW-0407">Ion channel</keyword>
<evidence type="ECO:0000256" key="11">
    <source>
        <dbReference type="RuleBase" id="RU000687"/>
    </source>
</evidence>
<protein>
    <submittedName>
        <fullName evidence="15">Uncharacterized protein</fullName>
    </submittedName>
</protein>
<name>A0A7M5X180_9CNID</name>
<evidence type="ECO:0000256" key="5">
    <source>
        <dbReference type="ARBA" id="ARBA00022692"/>
    </source>
</evidence>
<evidence type="ECO:0000256" key="8">
    <source>
        <dbReference type="ARBA" id="ARBA00023065"/>
    </source>
</evidence>
<dbReference type="InterPro" id="IPR036734">
    <property type="entry name" value="Neur_chan_lig-bd_sf"/>
</dbReference>
<dbReference type="GeneID" id="136808980"/>
<keyword evidence="6 11" id="KW-0732">Signal</keyword>
<dbReference type="PROSITE" id="PS00236">
    <property type="entry name" value="NEUROTR_ION_CHANNEL"/>
    <property type="match status" value="1"/>
</dbReference>
<feature type="signal peptide" evidence="11">
    <location>
        <begin position="1"/>
        <end position="21"/>
    </location>
</feature>
<dbReference type="InterPro" id="IPR036719">
    <property type="entry name" value="Neuro-gated_channel_TM_sf"/>
</dbReference>
<evidence type="ECO:0000256" key="10">
    <source>
        <dbReference type="ARBA" id="ARBA00023303"/>
    </source>
</evidence>
<evidence type="ECO:0000259" key="13">
    <source>
        <dbReference type="Pfam" id="PF02931"/>
    </source>
</evidence>
<dbReference type="InterPro" id="IPR006202">
    <property type="entry name" value="Neur_chan_lig-bd"/>
</dbReference>
<keyword evidence="7 11" id="KW-1133">Transmembrane helix</keyword>
<dbReference type="GO" id="GO:0004888">
    <property type="term" value="F:transmembrane signaling receptor activity"/>
    <property type="evidence" value="ECO:0007669"/>
    <property type="project" value="InterPro"/>
</dbReference>
<keyword evidence="3 11" id="KW-0813">Transport</keyword>
<comment type="subcellular location">
    <subcellularLocation>
        <location evidence="2">Cell membrane</location>
    </subcellularLocation>
    <subcellularLocation>
        <location evidence="1">Membrane</location>
        <topology evidence="1">Multi-pass membrane protein</topology>
    </subcellularLocation>
</comment>
<dbReference type="AlphaFoldDB" id="A0A7M5X180"/>
<dbReference type="PANTHER" id="PTHR18945">
    <property type="entry name" value="NEUROTRANSMITTER GATED ION CHANNEL"/>
    <property type="match status" value="1"/>
</dbReference>
<dbReference type="Pfam" id="PF02931">
    <property type="entry name" value="Neur_chan_LBD"/>
    <property type="match status" value="1"/>
</dbReference>
<dbReference type="InterPro" id="IPR006028">
    <property type="entry name" value="GABAA/Glycine_rcpt"/>
</dbReference>
<dbReference type="SUPFAM" id="SSF90112">
    <property type="entry name" value="Neurotransmitter-gated ion-channel transmembrane pore"/>
    <property type="match status" value="1"/>
</dbReference>
<dbReference type="CDD" id="cd19049">
    <property type="entry name" value="LGIC_TM_anion"/>
    <property type="match status" value="1"/>
</dbReference>
<accession>A0A7M5X180</accession>
<dbReference type="InterPro" id="IPR038050">
    <property type="entry name" value="Neuro_actylchol_rec"/>
</dbReference>
<dbReference type="PRINTS" id="PR00252">
    <property type="entry name" value="NRIONCHANNEL"/>
</dbReference>
<sequence>MKKLEILCLIIFCCFFELVFAKGSKGKQSTLRKTGPKSRGQGDRHDEVEVRSSNHATGGTHNAEMPEAMMPPLGYDPTEYGRHGETMNVNMTFWIESVISIDLSAMEYTIHAYLILEWEDERLANVRNHSVVLRDRSAIFLPDPYCVNCKDPSLSGNSNEFQLRIHPNGKIYYSQSVTLSPTCRMSLRHFPFDWHRCKLELSSYAHNDSYLKLHWARDPNMKETQLQQFTVTDNVQKGTRTGMYLAGNFTIMEVTIEIKRQQGFYVLQVYVPCIILVLLSWIIFFINPDQIGDRLAIGVTLILTMIFLLGYVNGSLPKVSYIKAIDWYMICALLMISMALVETVFVYWHWMKFSQENKEGCEHSEEDEESDMIESTNIEDGLIHKKKKSSTHEETTFYPPLANTEETIQAGSHTNNTNHFSMTVRRRLFAVNAFKQNGDIKKRLSANIKRPDISKKLDQVSRVLFPLMFAFYNVGYFIRYMTNKGFFTETM</sequence>
<reference evidence="15" key="1">
    <citation type="submission" date="2021-01" db="UniProtKB">
        <authorList>
            <consortium name="EnsemblMetazoa"/>
        </authorList>
    </citation>
    <scope>IDENTIFICATION</scope>
</reference>
<organism evidence="15 16">
    <name type="scientific">Clytia hemisphaerica</name>
    <dbReference type="NCBI Taxonomy" id="252671"/>
    <lineage>
        <taxon>Eukaryota</taxon>
        <taxon>Metazoa</taxon>
        <taxon>Cnidaria</taxon>
        <taxon>Hydrozoa</taxon>
        <taxon>Hydroidolina</taxon>
        <taxon>Leptothecata</taxon>
        <taxon>Obeliida</taxon>
        <taxon>Clytiidae</taxon>
        <taxon>Clytia</taxon>
    </lineage>
</organism>
<dbReference type="Gene3D" id="2.70.170.10">
    <property type="entry name" value="Neurotransmitter-gated ion-channel ligand-binding domain"/>
    <property type="match status" value="1"/>
</dbReference>
<keyword evidence="4" id="KW-1003">Cell membrane</keyword>
<dbReference type="SUPFAM" id="SSF63712">
    <property type="entry name" value="Nicotinic receptor ligand binding domain-like"/>
    <property type="match status" value="1"/>
</dbReference>
<dbReference type="Gene3D" id="1.20.58.390">
    <property type="entry name" value="Neurotransmitter-gated ion-channel transmembrane domain"/>
    <property type="match status" value="1"/>
</dbReference>
<evidence type="ECO:0000313" key="15">
    <source>
        <dbReference type="EnsemblMetazoa" id="CLYHEMP016183.1"/>
    </source>
</evidence>
<feature type="domain" description="Neurotransmitter-gated ion-channel ligand-binding" evidence="13">
    <location>
        <begin position="82"/>
        <end position="261"/>
    </location>
</feature>
<dbReference type="PRINTS" id="PR00253">
    <property type="entry name" value="GABAARECEPTR"/>
</dbReference>
<dbReference type="InterPro" id="IPR018000">
    <property type="entry name" value="Neurotransmitter_ion_chnl_CS"/>
</dbReference>
<keyword evidence="9 11" id="KW-0472">Membrane</keyword>
<evidence type="ECO:0000256" key="3">
    <source>
        <dbReference type="ARBA" id="ARBA00022448"/>
    </source>
</evidence>
<feature type="transmembrane region" description="Helical" evidence="11">
    <location>
        <begin position="463"/>
        <end position="482"/>
    </location>
</feature>
<dbReference type="OrthoDB" id="5980836at2759"/>
<feature type="compositionally biased region" description="Basic and acidic residues" evidence="12">
    <location>
        <begin position="40"/>
        <end position="52"/>
    </location>
</feature>
<evidence type="ECO:0000256" key="6">
    <source>
        <dbReference type="ARBA" id="ARBA00022729"/>
    </source>
</evidence>
<feature type="transmembrane region" description="Helical" evidence="11">
    <location>
        <begin position="295"/>
        <end position="312"/>
    </location>
</feature>
<evidence type="ECO:0000256" key="12">
    <source>
        <dbReference type="SAM" id="MobiDB-lite"/>
    </source>
</evidence>
<evidence type="ECO:0000256" key="4">
    <source>
        <dbReference type="ARBA" id="ARBA00022475"/>
    </source>
</evidence>
<feature type="transmembrane region" description="Helical" evidence="11">
    <location>
        <begin position="327"/>
        <end position="348"/>
    </location>
</feature>